<proteinExistence type="predicted"/>
<name>A0A8J3I844_9CHLR</name>
<evidence type="ECO:0000313" key="3">
    <source>
        <dbReference type="Proteomes" id="UP000612362"/>
    </source>
</evidence>
<dbReference type="EMBL" id="BNJF01000003">
    <property type="protein sequence ID" value="GHO47553.1"/>
    <property type="molecule type" value="Genomic_DNA"/>
</dbReference>
<dbReference type="Pfam" id="PF12867">
    <property type="entry name" value="DinB_2"/>
    <property type="match status" value="1"/>
</dbReference>
<dbReference type="SUPFAM" id="SSF109854">
    <property type="entry name" value="DinB/YfiT-like putative metalloenzymes"/>
    <property type="match status" value="1"/>
</dbReference>
<dbReference type="RefSeq" id="WP_220196819.1">
    <property type="nucleotide sequence ID" value="NZ_BNJF01000003.1"/>
</dbReference>
<evidence type="ECO:0000313" key="2">
    <source>
        <dbReference type="EMBL" id="GHO47553.1"/>
    </source>
</evidence>
<dbReference type="AlphaFoldDB" id="A0A8J3I844"/>
<accession>A0A8J3I844</accession>
<dbReference type="InterPro" id="IPR034660">
    <property type="entry name" value="DinB/YfiT-like"/>
</dbReference>
<protein>
    <recommendedName>
        <fullName evidence="1">DinB-like domain-containing protein</fullName>
    </recommendedName>
</protein>
<organism evidence="2 3">
    <name type="scientific">Ktedonospora formicarum</name>
    <dbReference type="NCBI Taxonomy" id="2778364"/>
    <lineage>
        <taxon>Bacteria</taxon>
        <taxon>Bacillati</taxon>
        <taxon>Chloroflexota</taxon>
        <taxon>Ktedonobacteria</taxon>
        <taxon>Ktedonobacterales</taxon>
        <taxon>Ktedonobacteraceae</taxon>
        <taxon>Ktedonospora</taxon>
    </lineage>
</organism>
<dbReference type="Gene3D" id="1.20.120.450">
    <property type="entry name" value="dinb family like domain"/>
    <property type="match status" value="1"/>
</dbReference>
<keyword evidence="3" id="KW-1185">Reference proteome</keyword>
<sequence length="182" mass="21446">MPTHTTRDFLSVEPFPSYEPTIGRWLWMLEDTRRETKMALANIDQSLLDWTPSPTENSIGTLLYHIGLIELDWLYVEALENAPWPEELKALFAIKDRDAQHVLSVIRHVSLDEHLRRLDTLRTHLLAAFRGMSLEEFRRPRTFPEYDVTPEWVLHHLIQHEVEHRGHIQMLRSLAERALQAP</sequence>
<comment type="caution">
    <text evidence="2">The sequence shown here is derived from an EMBL/GenBank/DDBJ whole genome shotgun (WGS) entry which is preliminary data.</text>
</comment>
<reference evidence="2" key="1">
    <citation type="submission" date="2020-10" db="EMBL/GenBank/DDBJ databases">
        <title>Taxonomic study of unclassified bacteria belonging to the class Ktedonobacteria.</title>
        <authorList>
            <person name="Yabe S."/>
            <person name="Wang C.M."/>
            <person name="Zheng Y."/>
            <person name="Sakai Y."/>
            <person name="Cavaletti L."/>
            <person name="Monciardini P."/>
            <person name="Donadio S."/>
        </authorList>
    </citation>
    <scope>NUCLEOTIDE SEQUENCE</scope>
    <source>
        <strain evidence="2">SOSP1-1</strain>
    </source>
</reference>
<feature type="domain" description="DinB-like" evidence="1">
    <location>
        <begin position="29"/>
        <end position="168"/>
    </location>
</feature>
<gene>
    <name evidence="2" type="ORF">KSX_57160</name>
</gene>
<dbReference type="InterPro" id="IPR024775">
    <property type="entry name" value="DinB-like"/>
</dbReference>
<dbReference type="Proteomes" id="UP000612362">
    <property type="component" value="Unassembled WGS sequence"/>
</dbReference>
<evidence type="ECO:0000259" key="1">
    <source>
        <dbReference type="Pfam" id="PF12867"/>
    </source>
</evidence>